<dbReference type="PANTHER" id="PTHR46610">
    <property type="entry name" value="OS05G0181300 PROTEIN"/>
    <property type="match status" value="1"/>
</dbReference>
<proteinExistence type="predicted"/>
<evidence type="ECO:0000313" key="2">
    <source>
        <dbReference type="EMBL" id="RCV16056.1"/>
    </source>
</evidence>
<dbReference type="OrthoDB" id="687800at2759"/>
<name>A0A368QDI7_SETIT</name>
<keyword evidence="1" id="KW-1133">Transmembrane helix</keyword>
<dbReference type="PANTHER" id="PTHR46610:SF20">
    <property type="entry name" value="OS05G0181300 PROTEIN"/>
    <property type="match status" value="1"/>
</dbReference>
<reference evidence="2" key="1">
    <citation type="journal article" date="2012" name="Nat. Biotechnol.">
        <title>Reference genome sequence of the model plant Setaria.</title>
        <authorList>
            <person name="Bennetzen J.L."/>
            <person name="Schmutz J."/>
            <person name="Wang H."/>
            <person name="Percifield R."/>
            <person name="Hawkins J."/>
            <person name="Pontaroli A.C."/>
            <person name="Estep M."/>
            <person name="Feng L."/>
            <person name="Vaughn J.N."/>
            <person name="Grimwood J."/>
            <person name="Jenkins J."/>
            <person name="Barry K."/>
            <person name="Lindquist E."/>
            <person name="Hellsten U."/>
            <person name="Deshpande S."/>
            <person name="Wang X."/>
            <person name="Wu X."/>
            <person name="Mitros T."/>
            <person name="Triplett J."/>
            <person name="Yang X."/>
            <person name="Ye C.Y."/>
            <person name="Mauro-Herrera M."/>
            <person name="Wang L."/>
            <person name="Li P."/>
            <person name="Sharma M."/>
            <person name="Sharma R."/>
            <person name="Ronald P.C."/>
            <person name="Panaud O."/>
            <person name="Kellogg E.A."/>
            <person name="Brutnell T.P."/>
            <person name="Doust A.N."/>
            <person name="Tuskan G.A."/>
            <person name="Rokhsar D."/>
            <person name="Devos K.M."/>
        </authorList>
    </citation>
    <scope>NUCLEOTIDE SEQUENCE [LARGE SCALE GENOMIC DNA]</scope>
    <source>
        <strain evidence="2">Yugu1</strain>
    </source>
</reference>
<dbReference type="AlphaFoldDB" id="A0A368QDI7"/>
<feature type="transmembrane region" description="Helical" evidence="1">
    <location>
        <begin position="24"/>
        <end position="46"/>
    </location>
</feature>
<evidence type="ECO:0000256" key="1">
    <source>
        <dbReference type="SAM" id="Phobius"/>
    </source>
</evidence>
<dbReference type="InterPro" id="IPR045501">
    <property type="entry name" value="DUF6490"/>
</dbReference>
<organism evidence="2">
    <name type="scientific">Setaria italica</name>
    <name type="common">Foxtail millet</name>
    <name type="synonym">Panicum italicum</name>
    <dbReference type="NCBI Taxonomy" id="4555"/>
    <lineage>
        <taxon>Eukaryota</taxon>
        <taxon>Viridiplantae</taxon>
        <taxon>Streptophyta</taxon>
        <taxon>Embryophyta</taxon>
        <taxon>Tracheophyta</taxon>
        <taxon>Spermatophyta</taxon>
        <taxon>Magnoliopsida</taxon>
        <taxon>Liliopsida</taxon>
        <taxon>Poales</taxon>
        <taxon>Poaceae</taxon>
        <taxon>PACMAD clade</taxon>
        <taxon>Panicoideae</taxon>
        <taxon>Panicodae</taxon>
        <taxon>Paniceae</taxon>
        <taxon>Cenchrinae</taxon>
        <taxon>Setaria</taxon>
    </lineage>
</organism>
<feature type="transmembrane region" description="Helical" evidence="1">
    <location>
        <begin position="58"/>
        <end position="75"/>
    </location>
</feature>
<gene>
    <name evidence="2" type="ORF">SETIT_3G106800v2</name>
</gene>
<keyword evidence="1" id="KW-0472">Membrane</keyword>
<feature type="transmembrane region" description="Helical" evidence="1">
    <location>
        <begin position="119"/>
        <end position="142"/>
    </location>
</feature>
<protein>
    <submittedName>
        <fullName evidence="2">Uncharacterized protein</fullName>
    </submittedName>
</protein>
<sequence>MGSDANTQSAEAAAEKEPTSSSALLVLVSLIVRVAAIAVVSCSLARSAWLARGDPWDLAFIAGAGAVLATLFWCLRQAERLTPGSPAVERWRLQAAVWFLSTVLSCAFAYRVSLVMPPALVVLIWSMTSLVVLAGFVMLVLCNCKDQQYQCLDEVDDGDAKPCNKLGPDPHELV</sequence>
<reference evidence="2" key="2">
    <citation type="submission" date="2015-07" db="EMBL/GenBank/DDBJ databases">
        <authorList>
            <person name="Noorani M."/>
        </authorList>
    </citation>
    <scope>NUCLEOTIDE SEQUENCE</scope>
    <source>
        <strain evidence="2">Yugu1</strain>
    </source>
</reference>
<accession>A0A368QDI7</accession>
<feature type="transmembrane region" description="Helical" evidence="1">
    <location>
        <begin position="95"/>
        <end position="113"/>
    </location>
</feature>
<dbReference type="EMBL" id="CM003530">
    <property type="protein sequence ID" value="RCV16056.1"/>
    <property type="molecule type" value="Genomic_DNA"/>
</dbReference>
<keyword evidence="1" id="KW-0812">Transmembrane</keyword>
<dbReference type="Pfam" id="PF20100">
    <property type="entry name" value="DUF6490"/>
    <property type="match status" value="1"/>
</dbReference>
<dbReference type="KEGG" id="sita:101771982"/>